<evidence type="ECO:0000313" key="1">
    <source>
        <dbReference type="EMBL" id="VVC42987.1"/>
    </source>
</evidence>
<keyword evidence="2" id="KW-1185">Reference proteome</keyword>
<organism evidence="1 2">
    <name type="scientific">Cinara cedri</name>
    <dbReference type="NCBI Taxonomy" id="506608"/>
    <lineage>
        <taxon>Eukaryota</taxon>
        <taxon>Metazoa</taxon>
        <taxon>Ecdysozoa</taxon>
        <taxon>Arthropoda</taxon>
        <taxon>Hexapoda</taxon>
        <taxon>Insecta</taxon>
        <taxon>Pterygota</taxon>
        <taxon>Neoptera</taxon>
        <taxon>Paraneoptera</taxon>
        <taxon>Hemiptera</taxon>
        <taxon>Sternorrhyncha</taxon>
        <taxon>Aphidomorpha</taxon>
        <taxon>Aphidoidea</taxon>
        <taxon>Aphididae</taxon>
        <taxon>Lachninae</taxon>
        <taxon>Cinara</taxon>
    </lineage>
</organism>
<proteinExistence type="predicted"/>
<gene>
    <name evidence="1" type="ORF">CINCED_3A017952</name>
</gene>
<dbReference type="AlphaFoldDB" id="A0A5E4NDP6"/>
<name>A0A5E4NDP6_9HEMI</name>
<dbReference type="EMBL" id="CABPRJ010002195">
    <property type="protein sequence ID" value="VVC42987.1"/>
    <property type="molecule type" value="Genomic_DNA"/>
</dbReference>
<accession>A0A5E4NDP6</accession>
<reference evidence="1 2" key="1">
    <citation type="submission" date="2019-08" db="EMBL/GenBank/DDBJ databases">
        <authorList>
            <person name="Alioto T."/>
            <person name="Alioto T."/>
            <person name="Gomez Garrido J."/>
        </authorList>
    </citation>
    <scope>NUCLEOTIDE SEQUENCE [LARGE SCALE GENOMIC DNA]</scope>
</reference>
<protein>
    <submittedName>
        <fullName evidence="1">Uncharacterized protein</fullName>
    </submittedName>
</protein>
<dbReference type="OrthoDB" id="6628884at2759"/>
<sequence>MNSMKTLVATFVYKEDSMIRDRIINVIWNAVLKDKLLTNSDLTMDKAEEIYKTAEATKLELKEMSTT</sequence>
<dbReference type="Proteomes" id="UP000325440">
    <property type="component" value="Unassembled WGS sequence"/>
</dbReference>
<evidence type="ECO:0000313" key="2">
    <source>
        <dbReference type="Proteomes" id="UP000325440"/>
    </source>
</evidence>